<dbReference type="eggNOG" id="COG2942">
    <property type="taxonomic scope" value="Bacteria"/>
</dbReference>
<dbReference type="InterPro" id="IPR010819">
    <property type="entry name" value="AGE/CE"/>
</dbReference>
<dbReference type="FunFam" id="1.50.10.10:FF:000021">
    <property type="entry name" value="N-acylglucosamine 2-epimerase"/>
    <property type="match status" value="1"/>
</dbReference>
<dbReference type="Gene3D" id="1.50.10.10">
    <property type="match status" value="1"/>
</dbReference>
<dbReference type="SUPFAM" id="SSF48208">
    <property type="entry name" value="Six-hairpin glycosidases"/>
    <property type="match status" value="1"/>
</dbReference>
<comment type="caution">
    <text evidence="3">The sequence shown here is derived from an EMBL/GenBank/DDBJ whole genome shotgun (WGS) entry which is preliminary data.</text>
</comment>
<dbReference type="InterPro" id="IPR012341">
    <property type="entry name" value="6hp_glycosidase-like_sf"/>
</dbReference>
<dbReference type="STRING" id="946077.W5A_03109"/>
<dbReference type="GO" id="GO:0005975">
    <property type="term" value="P:carbohydrate metabolic process"/>
    <property type="evidence" value="ECO:0007669"/>
    <property type="project" value="InterPro"/>
</dbReference>
<protein>
    <submittedName>
        <fullName evidence="3">N-acyl-D-glucosamine 2-epimerase</fullName>
    </submittedName>
</protein>
<dbReference type="AlphaFoldDB" id="I0WHN2"/>
<evidence type="ECO:0000256" key="2">
    <source>
        <dbReference type="ARBA" id="ARBA00023235"/>
    </source>
</evidence>
<keyword evidence="2" id="KW-0413">Isomerase</keyword>
<name>I0WHN2_9FLAO</name>
<dbReference type="InterPro" id="IPR034116">
    <property type="entry name" value="AGE_dom"/>
</dbReference>
<dbReference type="EMBL" id="AJJU01000003">
    <property type="protein sequence ID" value="EID75898.1"/>
    <property type="molecule type" value="Genomic_DNA"/>
</dbReference>
<accession>I0WHN2</accession>
<dbReference type="Pfam" id="PF07221">
    <property type="entry name" value="GlcNAc_2-epim"/>
    <property type="match status" value="1"/>
</dbReference>
<reference evidence="3 4" key="1">
    <citation type="journal article" date="2012" name="J. Bacteriol.">
        <title>Genome Sequence of the Halotolerant Bacterium Imtechella halotolerans K1T.</title>
        <authorList>
            <person name="Kumar S."/>
            <person name="Vikram S."/>
            <person name="Subramanian S."/>
            <person name="Raghava G.P."/>
            <person name="Pinnaka A.K."/>
        </authorList>
    </citation>
    <scope>NUCLEOTIDE SEQUENCE [LARGE SCALE GENOMIC DNA]</scope>
    <source>
        <strain evidence="3 4">K1</strain>
    </source>
</reference>
<evidence type="ECO:0000313" key="4">
    <source>
        <dbReference type="Proteomes" id="UP000005938"/>
    </source>
</evidence>
<evidence type="ECO:0000313" key="3">
    <source>
        <dbReference type="EMBL" id="EID75898.1"/>
    </source>
</evidence>
<organism evidence="3 4">
    <name type="scientific">Imtechella halotolerans K1</name>
    <dbReference type="NCBI Taxonomy" id="946077"/>
    <lineage>
        <taxon>Bacteria</taxon>
        <taxon>Pseudomonadati</taxon>
        <taxon>Bacteroidota</taxon>
        <taxon>Flavobacteriia</taxon>
        <taxon>Flavobacteriales</taxon>
        <taxon>Flavobacteriaceae</taxon>
        <taxon>Imtechella</taxon>
    </lineage>
</organism>
<dbReference type="GO" id="GO:0016853">
    <property type="term" value="F:isomerase activity"/>
    <property type="evidence" value="ECO:0007669"/>
    <property type="project" value="UniProtKB-KW"/>
</dbReference>
<dbReference type="Proteomes" id="UP000005938">
    <property type="component" value="Unassembled WGS sequence"/>
</dbReference>
<keyword evidence="4" id="KW-1185">Reference proteome</keyword>
<sequence length="389" mass="45512">MKNSQLYKNSLLNNVVPFWLQHSPDTKYGGYFTCLKRDGSVYDTDKFTWLQGREAWLFSMLYNQVDPNQKWLEMATLGIDFLKTKAMDSKGDFYFSLTREGQPLVQPYNIFSDCFAAMAFSQYAKATGKEEYIQLAKSTYFNILRKKDNPKGIYEKNTNTRPLKGFSLPMILSNLVLELEEIITPEEIEETIDKSIHEVMHVFRDEKSGIIYENVKLDGSLEDSFNGRLLNPGHGIEAMWFMIDIGVRINDTSLIKTASDTIIAILDYSWDKTYGGIFYFMDAKGNPPQQLEWDQKLWWVHLETLVALSKAYLHTQNPIIWNWYKKVHQYTWKHFPDPEHGEWYGYLNRQGDPLLTLKGGKWKGCFHVPRALYQCWKTFEEIEKLNPTL</sequence>
<evidence type="ECO:0000256" key="1">
    <source>
        <dbReference type="ARBA" id="ARBA00008558"/>
    </source>
</evidence>
<proteinExistence type="inferred from homology"/>
<dbReference type="OrthoDB" id="618431at2"/>
<dbReference type="CDD" id="cd00249">
    <property type="entry name" value="AGE"/>
    <property type="match status" value="1"/>
</dbReference>
<dbReference type="RefSeq" id="WP_008237320.1">
    <property type="nucleotide sequence ID" value="NZ_AJJU01000003.1"/>
</dbReference>
<dbReference type="InterPro" id="IPR008928">
    <property type="entry name" value="6-hairpin_glycosidase_sf"/>
</dbReference>
<comment type="similarity">
    <text evidence="1">Belongs to the N-acylglucosamine 2-epimerase family.</text>
</comment>
<dbReference type="PATRIC" id="fig|946077.3.peg.628"/>
<gene>
    <name evidence="3" type="ORF">W5A_03109</name>
</gene>
<dbReference type="PANTHER" id="PTHR15108">
    <property type="entry name" value="N-ACYLGLUCOSAMINE-2-EPIMERASE"/>
    <property type="match status" value="1"/>
</dbReference>